<evidence type="ECO:0000256" key="3">
    <source>
        <dbReference type="ARBA" id="ARBA00022563"/>
    </source>
</evidence>
<dbReference type="Pfam" id="PF01227">
    <property type="entry name" value="GTP_cyclohydroI"/>
    <property type="match status" value="1"/>
</dbReference>
<keyword evidence="9" id="KW-1185">Reference proteome</keyword>
<feature type="compositionally biased region" description="Basic and acidic residues" evidence="6">
    <location>
        <begin position="21"/>
        <end position="35"/>
    </location>
</feature>
<dbReference type="PANTHER" id="PTHR11109:SF7">
    <property type="entry name" value="GTP CYCLOHYDROLASE 1"/>
    <property type="match status" value="1"/>
</dbReference>
<feature type="binding site" evidence="5">
    <location>
        <position position="114"/>
    </location>
    <ligand>
        <name>Zn(2+)</name>
        <dbReference type="ChEBI" id="CHEBI:29105"/>
    </ligand>
</feature>
<evidence type="ECO:0000256" key="6">
    <source>
        <dbReference type="SAM" id="MobiDB-lite"/>
    </source>
</evidence>
<dbReference type="OrthoDB" id="9801207at2"/>
<feature type="binding site" evidence="5">
    <location>
        <position position="111"/>
    </location>
    <ligand>
        <name>Zn(2+)</name>
        <dbReference type="ChEBI" id="CHEBI:29105"/>
    </ligand>
</feature>
<dbReference type="InterPro" id="IPR043133">
    <property type="entry name" value="GTP-CH-I_C/QueF"/>
</dbReference>
<feature type="binding site" evidence="5">
    <location>
        <position position="182"/>
    </location>
    <ligand>
        <name>Zn(2+)</name>
        <dbReference type="ChEBI" id="CHEBI:29105"/>
    </ligand>
</feature>
<dbReference type="Gene3D" id="3.30.1130.10">
    <property type="match status" value="1"/>
</dbReference>
<dbReference type="UniPathway" id="UPA00848">
    <property type="reaction ID" value="UER00151"/>
</dbReference>
<dbReference type="NCBIfam" id="NF006826">
    <property type="entry name" value="PRK09347.1-3"/>
    <property type="match status" value="1"/>
</dbReference>
<dbReference type="NCBIfam" id="NF006825">
    <property type="entry name" value="PRK09347.1-2"/>
    <property type="match status" value="1"/>
</dbReference>
<feature type="region of interest" description="Disordered" evidence="6">
    <location>
        <begin position="16"/>
        <end position="35"/>
    </location>
</feature>
<gene>
    <name evidence="5 8" type="primary">folE</name>
    <name evidence="8" type="ORF">FKZ61_15935</name>
</gene>
<dbReference type="Proteomes" id="UP000317371">
    <property type="component" value="Unassembled WGS sequence"/>
</dbReference>
<dbReference type="NCBIfam" id="TIGR00063">
    <property type="entry name" value="folE"/>
    <property type="match status" value="1"/>
</dbReference>
<dbReference type="InterPro" id="IPR018234">
    <property type="entry name" value="GTP_CycHdrlase_I_CS"/>
</dbReference>
<dbReference type="SUPFAM" id="SSF55620">
    <property type="entry name" value="Tetrahydrobiopterin biosynthesis enzymes-like"/>
    <property type="match status" value="1"/>
</dbReference>
<evidence type="ECO:0000259" key="7">
    <source>
        <dbReference type="Pfam" id="PF01227"/>
    </source>
</evidence>
<sequence length="223" mass="24942">MKHETILPVNGHAETVAQSQKVHEPDAPTAAGEDKPYDPVLADLVRQMLVRLGEDPTREGLVRTPQRVARAMGFLTSGYHISLDEVVNDAIFQDDGEEMVLVRDIEFYSLCEHHMLPFFGKVHIAYVPNGKIIGLSKLARIADLYARRLQVQERLTNQIADALEQVLAPRGVAVVAEAVHFCMMMRGVQKQHSATLTRAMRGVFKSDAQLRREFMDAVGQRQG</sequence>
<dbReference type="GO" id="GO:0005525">
    <property type="term" value="F:GTP binding"/>
    <property type="evidence" value="ECO:0007669"/>
    <property type="project" value="UniProtKB-KW"/>
</dbReference>
<comment type="similarity">
    <text evidence="5">Belongs to the GTP cyclohydrolase I family.</text>
</comment>
<dbReference type="InParanoid" id="A0A540VEM0"/>
<dbReference type="GO" id="GO:0003934">
    <property type="term" value="F:GTP cyclohydrolase I activity"/>
    <property type="evidence" value="ECO:0007669"/>
    <property type="project" value="UniProtKB-UniRule"/>
</dbReference>
<dbReference type="PROSITE" id="PS00859">
    <property type="entry name" value="GTP_CYCLOHYDROL_1_1"/>
    <property type="match status" value="1"/>
</dbReference>
<dbReference type="GO" id="GO:0046654">
    <property type="term" value="P:tetrahydrofolate biosynthetic process"/>
    <property type="evidence" value="ECO:0007669"/>
    <property type="project" value="UniProtKB-UniRule"/>
</dbReference>
<dbReference type="FunCoup" id="A0A540VEM0">
    <property type="interactions" value="291"/>
</dbReference>
<dbReference type="GO" id="GO:0008270">
    <property type="term" value="F:zinc ion binding"/>
    <property type="evidence" value="ECO:0007669"/>
    <property type="project" value="UniProtKB-UniRule"/>
</dbReference>
<dbReference type="EC" id="3.5.4.16" evidence="5"/>
<feature type="domain" description="GTP cyclohydrolase I" evidence="7">
    <location>
        <begin position="44"/>
        <end position="218"/>
    </location>
</feature>
<keyword evidence="4 5" id="KW-0378">Hydrolase</keyword>
<evidence type="ECO:0000256" key="4">
    <source>
        <dbReference type="ARBA" id="ARBA00022801"/>
    </source>
</evidence>
<evidence type="ECO:0000256" key="5">
    <source>
        <dbReference type="HAMAP-Rule" id="MF_00223"/>
    </source>
</evidence>
<comment type="subunit">
    <text evidence="5">Homopolymer.</text>
</comment>
<comment type="pathway">
    <text evidence="2 5">Cofactor biosynthesis; 7,8-dihydroneopterin triphosphate biosynthesis; 7,8-dihydroneopterin triphosphate from GTP: step 1/1.</text>
</comment>
<dbReference type="InterPro" id="IPR043134">
    <property type="entry name" value="GTP-CH-I_N"/>
</dbReference>
<comment type="catalytic activity">
    <reaction evidence="1 5">
        <text>GTP + H2O = 7,8-dihydroneopterin 3'-triphosphate + formate + H(+)</text>
        <dbReference type="Rhea" id="RHEA:17473"/>
        <dbReference type="ChEBI" id="CHEBI:15377"/>
        <dbReference type="ChEBI" id="CHEBI:15378"/>
        <dbReference type="ChEBI" id="CHEBI:15740"/>
        <dbReference type="ChEBI" id="CHEBI:37565"/>
        <dbReference type="ChEBI" id="CHEBI:58462"/>
        <dbReference type="EC" id="3.5.4.16"/>
    </reaction>
</comment>
<dbReference type="InterPro" id="IPR001474">
    <property type="entry name" value="GTP_CycHdrlase_I"/>
</dbReference>
<dbReference type="InterPro" id="IPR020602">
    <property type="entry name" value="GTP_CycHdrlase_I_dom"/>
</dbReference>
<dbReference type="EMBL" id="VIGC01000022">
    <property type="protein sequence ID" value="TQE94573.1"/>
    <property type="molecule type" value="Genomic_DNA"/>
</dbReference>
<evidence type="ECO:0000256" key="2">
    <source>
        <dbReference type="ARBA" id="ARBA00005080"/>
    </source>
</evidence>
<dbReference type="PROSITE" id="PS00860">
    <property type="entry name" value="GTP_CYCLOHYDROL_1_2"/>
    <property type="match status" value="1"/>
</dbReference>
<keyword evidence="5" id="KW-0479">Metal-binding</keyword>
<organism evidence="8 9">
    <name type="scientific">Litorilinea aerophila</name>
    <dbReference type="NCBI Taxonomy" id="1204385"/>
    <lineage>
        <taxon>Bacteria</taxon>
        <taxon>Bacillati</taxon>
        <taxon>Chloroflexota</taxon>
        <taxon>Caldilineae</taxon>
        <taxon>Caldilineales</taxon>
        <taxon>Caldilineaceae</taxon>
        <taxon>Litorilinea</taxon>
    </lineage>
</organism>
<name>A0A540VEM0_9CHLR</name>
<keyword evidence="5" id="KW-0342">GTP-binding</keyword>
<evidence type="ECO:0000313" key="8">
    <source>
        <dbReference type="EMBL" id="TQE94573.1"/>
    </source>
</evidence>
<evidence type="ECO:0000256" key="1">
    <source>
        <dbReference type="ARBA" id="ARBA00001052"/>
    </source>
</evidence>
<dbReference type="GO" id="GO:0005737">
    <property type="term" value="C:cytoplasm"/>
    <property type="evidence" value="ECO:0007669"/>
    <property type="project" value="TreeGrafter"/>
</dbReference>
<reference evidence="8 9" key="1">
    <citation type="submission" date="2019-06" db="EMBL/GenBank/DDBJ databases">
        <title>Genome sequence of Litorilinea aerophila BAA-2444.</title>
        <authorList>
            <person name="Maclea K.S."/>
            <person name="Maurais E.G."/>
            <person name="Iannazzi L.C."/>
        </authorList>
    </citation>
    <scope>NUCLEOTIDE SEQUENCE [LARGE SCALE GENOMIC DNA]</scope>
    <source>
        <strain evidence="8 9">ATCC BAA-2444</strain>
    </source>
</reference>
<dbReference type="HAMAP" id="MF_00223">
    <property type="entry name" value="FolE"/>
    <property type="match status" value="1"/>
</dbReference>
<dbReference type="AlphaFoldDB" id="A0A540VEM0"/>
<comment type="caution">
    <text evidence="8">The sequence shown here is derived from an EMBL/GenBank/DDBJ whole genome shotgun (WGS) entry which is preliminary data.</text>
</comment>
<dbReference type="Gene3D" id="1.10.286.10">
    <property type="match status" value="1"/>
</dbReference>
<dbReference type="GO" id="GO:0006729">
    <property type="term" value="P:tetrahydrobiopterin biosynthetic process"/>
    <property type="evidence" value="ECO:0007669"/>
    <property type="project" value="TreeGrafter"/>
</dbReference>
<accession>A0A540VEM0</accession>
<dbReference type="GO" id="GO:0006730">
    <property type="term" value="P:one-carbon metabolic process"/>
    <property type="evidence" value="ECO:0007669"/>
    <property type="project" value="UniProtKB-UniRule"/>
</dbReference>
<evidence type="ECO:0000313" key="9">
    <source>
        <dbReference type="Proteomes" id="UP000317371"/>
    </source>
</evidence>
<keyword evidence="3 5" id="KW-0554">One-carbon metabolism</keyword>
<proteinExistence type="inferred from homology"/>
<dbReference type="FunFam" id="3.30.1130.10:FF:000001">
    <property type="entry name" value="GTP cyclohydrolase 1"/>
    <property type="match status" value="1"/>
</dbReference>
<keyword evidence="5" id="KW-0547">Nucleotide-binding</keyword>
<dbReference type="PANTHER" id="PTHR11109">
    <property type="entry name" value="GTP CYCLOHYDROLASE I"/>
    <property type="match status" value="1"/>
</dbReference>
<protein>
    <recommendedName>
        <fullName evidence="5">GTP cyclohydrolase 1</fullName>
        <ecNumber evidence="5">3.5.4.16</ecNumber>
    </recommendedName>
    <alternativeName>
        <fullName evidence="5">GTP cyclohydrolase I</fullName>
        <shortName evidence="5">GTP-CH-I</shortName>
    </alternativeName>
</protein>
<dbReference type="RefSeq" id="WP_141611144.1">
    <property type="nucleotide sequence ID" value="NZ_VIGC02000022.1"/>
</dbReference>
<keyword evidence="5" id="KW-0862">Zinc</keyword>